<reference evidence="4 5" key="1">
    <citation type="submission" date="2023-01" db="EMBL/GenBank/DDBJ databases">
        <title>Analysis of 21 Apiospora genomes using comparative genomics revels a genus with tremendous synthesis potential of carbohydrate active enzymes and secondary metabolites.</title>
        <authorList>
            <person name="Sorensen T."/>
        </authorList>
    </citation>
    <scope>NUCLEOTIDE SEQUENCE [LARGE SCALE GENOMIC DNA]</scope>
    <source>
        <strain evidence="4 5">CBS 20057</strain>
    </source>
</reference>
<dbReference type="Proteomes" id="UP001396898">
    <property type="component" value="Unassembled WGS sequence"/>
</dbReference>
<evidence type="ECO:0000256" key="3">
    <source>
        <dbReference type="SAM" id="Phobius"/>
    </source>
</evidence>
<dbReference type="EC" id="3.4.13.19" evidence="2"/>
<keyword evidence="2" id="KW-0378">Hydrolase</keyword>
<keyword evidence="2" id="KW-0862">Zinc</keyword>
<evidence type="ECO:0000256" key="2">
    <source>
        <dbReference type="RuleBase" id="RU341113"/>
    </source>
</evidence>
<dbReference type="CDD" id="cd01301">
    <property type="entry name" value="rDP_like"/>
    <property type="match status" value="1"/>
</dbReference>
<keyword evidence="2" id="KW-0479">Metal-binding</keyword>
<dbReference type="PANTHER" id="PTHR10443:SF12">
    <property type="entry name" value="DIPEPTIDASE"/>
    <property type="match status" value="1"/>
</dbReference>
<dbReference type="Gene3D" id="3.20.20.140">
    <property type="entry name" value="Metal-dependent hydrolases"/>
    <property type="match status" value="1"/>
</dbReference>
<keyword evidence="3" id="KW-0812">Transmembrane</keyword>
<accession>A0ABR1RJG2</accession>
<evidence type="ECO:0000256" key="1">
    <source>
        <dbReference type="ARBA" id="ARBA00022997"/>
    </source>
</evidence>
<evidence type="ECO:0000313" key="5">
    <source>
        <dbReference type="Proteomes" id="UP001396898"/>
    </source>
</evidence>
<comment type="cofactor">
    <cofactor evidence="2">
        <name>Zn(2+)</name>
        <dbReference type="ChEBI" id="CHEBI:29105"/>
    </cofactor>
</comment>
<dbReference type="EMBL" id="JAQQWI010000013">
    <property type="protein sequence ID" value="KAK8013410.1"/>
    <property type="molecule type" value="Genomic_DNA"/>
</dbReference>
<dbReference type="PANTHER" id="PTHR10443">
    <property type="entry name" value="MICROSOMAL DIPEPTIDASE"/>
    <property type="match status" value="1"/>
</dbReference>
<keyword evidence="3" id="KW-0472">Membrane</keyword>
<keyword evidence="2" id="KW-0645">Protease</keyword>
<keyword evidence="2" id="KW-0482">Metalloprotease</keyword>
<organism evidence="4 5">
    <name type="scientific">Apiospora marii</name>
    <dbReference type="NCBI Taxonomy" id="335849"/>
    <lineage>
        <taxon>Eukaryota</taxon>
        <taxon>Fungi</taxon>
        <taxon>Dikarya</taxon>
        <taxon>Ascomycota</taxon>
        <taxon>Pezizomycotina</taxon>
        <taxon>Sordariomycetes</taxon>
        <taxon>Xylariomycetidae</taxon>
        <taxon>Amphisphaeriales</taxon>
        <taxon>Apiosporaceae</taxon>
        <taxon>Apiospora</taxon>
    </lineage>
</organism>
<protein>
    <recommendedName>
        <fullName evidence="2">Dipeptidase</fullName>
        <ecNumber evidence="2">3.4.13.19</ecNumber>
    </recommendedName>
</protein>
<name>A0ABR1RJG2_9PEZI</name>
<dbReference type="Pfam" id="PF01244">
    <property type="entry name" value="Peptidase_M19"/>
    <property type="match status" value="1"/>
</dbReference>
<dbReference type="InterPro" id="IPR032466">
    <property type="entry name" value="Metal_Hydrolase"/>
</dbReference>
<evidence type="ECO:0000313" key="4">
    <source>
        <dbReference type="EMBL" id="KAK8013410.1"/>
    </source>
</evidence>
<gene>
    <name evidence="4" type="ORF">PG991_009003</name>
</gene>
<comment type="caution">
    <text evidence="4">The sequence shown here is derived from an EMBL/GenBank/DDBJ whole genome shotgun (WGS) entry which is preliminary data.</text>
</comment>
<dbReference type="PROSITE" id="PS51365">
    <property type="entry name" value="RENAL_DIPEPTIDASE_2"/>
    <property type="match status" value="1"/>
</dbReference>
<keyword evidence="5" id="KW-1185">Reference proteome</keyword>
<proteinExistence type="inferred from homology"/>
<sequence length="408" mass="44838">MHRRSSLLARIATSFILITLLCLVFLLQQKTCGGHIEALPQNQPIEDGVQAVLSAAPLIDGHNDFAIWIRAFYHNHIYAENFTGNGQLYGQVDFPRLKKGQLRGQFWSQNDFNDSTYRETIHDTLQQIDLVSRLTNAYPANMKAVSTASELWGDFRSRKPQISGFLGVEGLHQIGNSASVLRTYYSLGVRYASLTHTCHNAFADSSEPEDGRPAHGGLSAAGVRIVAEMNRIGMLVDLSHSSFDAQRQALRVSRAPVVFTHSGAFGVCAHARNVPDDVLRRLAANGGVVMVSFYPAHVRCGDPQDAALADVADHIQYVGALIGYRHVGIGSDFDGMAAGPRGLEDVSKYPQLIAELLKRGVSRKDLEGVVGGNILRVLEEAEKVARSLKDEKPLEDDVKDMFEEMAQR</sequence>
<keyword evidence="1 2" id="KW-0224">Dipeptidase</keyword>
<comment type="catalytic activity">
    <reaction evidence="2">
        <text>an L-aminoacyl-L-amino acid + H2O = 2 an L-alpha-amino acid</text>
        <dbReference type="Rhea" id="RHEA:48940"/>
        <dbReference type="ChEBI" id="CHEBI:15377"/>
        <dbReference type="ChEBI" id="CHEBI:59869"/>
        <dbReference type="ChEBI" id="CHEBI:77460"/>
        <dbReference type="EC" id="3.4.13.19"/>
    </reaction>
</comment>
<keyword evidence="3" id="KW-1133">Transmembrane helix</keyword>
<dbReference type="InterPro" id="IPR008257">
    <property type="entry name" value="Pept_M19"/>
</dbReference>
<comment type="similarity">
    <text evidence="2">Belongs to the metallo-dependent hydrolases superfamily. Peptidase M19 family.</text>
</comment>
<feature type="transmembrane region" description="Helical" evidence="3">
    <location>
        <begin position="7"/>
        <end position="27"/>
    </location>
</feature>
<dbReference type="SUPFAM" id="SSF51556">
    <property type="entry name" value="Metallo-dependent hydrolases"/>
    <property type="match status" value="1"/>
</dbReference>